<dbReference type="Proteomes" id="UP000178964">
    <property type="component" value="Unassembled WGS sequence"/>
</dbReference>
<keyword evidence="8 11" id="KW-1133">Transmembrane helix</keyword>
<evidence type="ECO:0000256" key="2">
    <source>
        <dbReference type="ARBA" id="ARBA00004141"/>
    </source>
</evidence>
<dbReference type="PANTHER" id="PTHR42837">
    <property type="entry name" value="REGULATOR OF SIGMA-E PROTEASE RSEP"/>
    <property type="match status" value="1"/>
</dbReference>
<name>A0A1F4VS92_UNCKA</name>
<comment type="similarity">
    <text evidence="3">Belongs to the peptidase M50B family.</text>
</comment>
<keyword evidence="6" id="KW-0378">Hydrolase</keyword>
<dbReference type="GO" id="GO:0016020">
    <property type="term" value="C:membrane"/>
    <property type="evidence" value="ECO:0007669"/>
    <property type="project" value="UniProtKB-SubCell"/>
</dbReference>
<dbReference type="STRING" id="1802627.A3A70_02370"/>
<dbReference type="InterPro" id="IPR004387">
    <property type="entry name" value="Pept_M50_Zn"/>
</dbReference>
<sequence>MELSIIHILGIIVLFTFLVFIHELGHFLMARRHGIRVEEFGMGIPPRIWGRKVGDTLYSLNLLPVGGFVKLYGEDATDGKALNDSQSFSSKRPWIRAQVLLAGVFMNLLFAVVVLAVIFHMGVPTLTQHPVIQQVLQDGLAQKTGLHVGDEIVKVNQQEIANPNELVSALVNNKNRNVTLLIDRSQELITFETKLDSEGRLGISVANEKIVKYPWHEASYKGIVHSKDITIQLLKGLGTFGATLIRDQKIIEGVSGPVGIAGLISESIDLGWRYVFELSGIISLNLAILNVLPLPALDGGRLLFVVIEGVTKRKVKPQTEALVHTVGFLSLLLLIAVLTYNDIFH</sequence>
<dbReference type="InterPro" id="IPR041489">
    <property type="entry name" value="PDZ_6"/>
</dbReference>
<feature type="transmembrane region" description="Helical" evidence="11">
    <location>
        <begin position="99"/>
        <end position="123"/>
    </location>
</feature>
<dbReference type="EMBL" id="MEVK01000004">
    <property type="protein sequence ID" value="OGC59925.1"/>
    <property type="molecule type" value="Genomic_DNA"/>
</dbReference>
<evidence type="ECO:0000256" key="3">
    <source>
        <dbReference type="ARBA" id="ARBA00007931"/>
    </source>
</evidence>
<gene>
    <name evidence="13" type="ORF">A3A70_02370</name>
</gene>
<evidence type="ECO:0000256" key="5">
    <source>
        <dbReference type="ARBA" id="ARBA00022692"/>
    </source>
</evidence>
<feature type="domain" description="PDZ" evidence="12">
    <location>
        <begin position="131"/>
        <end position="186"/>
    </location>
</feature>
<evidence type="ECO:0000256" key="10">
    <source>
        <dbReference type="ARBA" id="ARBA00023136"/>
    </source>
</evidence>
<evidence type="ECO:0000259" key="12">
    <source>
        <dbReference type="PROSITE" id="PS50106"/>
    </source>
</evidence>
<proteinExistence type="inferred from homology"/>
<dbReference type="InterPro" id="IPR036034">
    <property type="entry name" value="PDZ_sf"/>
</dbReference>
<dbReference type="Pfam" id="PF17820">
    <property type="entry name" value="PDZ_6"/>
    <property type="match status" value="1"/>
</dbReference>
<dbReference type="InterPro" id="IPR008915">
    <property type="entry name" value="Peptidase_M50"/>
</dbReference>
<dbReference type="Pfam" id="PF02163">
    <property type="entry name" value="Peptidase_M50"/>
    <property type="match status" value="1"/>
</dbReference>
<dbReference type="InterPro" id="IPR001478">
    <property type="entry name" value="PDZ"/>
</dbReference>
<dbReference type="SUPFAM" id="SSF50156">
    <property type="entry name" value="PDZ domain-like"/>
    <property type="match status" value="1"/>
</dbReference>
<evidence type="ECO:0000256" key="11">
    <source>
        <dbReference type="SAM" id="Phobius"/>
    </source>
</evidence>
<evidence type="ECO:0000256" key="1">
    <source>
        <dbReference type="ARBA" id="ARBA00001947"/>
    </source>
</evidence>
<evidence type="ECO:0000313" key="13">
    <source>
        <dbReference type="EMBL" id="OGC59925.1"/>
    </source>
</evidence>
<dbReference type="PROSITE" id="PS50106">
    <property type="entry name" value="PDZ"/>
    <property type="match status" value="1"/>
</dbReference>
<comment type="caution">
    <text evidence="13">The sequence shown here is derived from an EMBL/GenBank/DDBJ whole genome shotgun (WGS) entry which is preliminary data.</text>
</comment>
<dbReference type="CDD" id="cd06163">
    <property type="entry name" value="S2P-M50_PDZ_RseP-like"/>
    <property type="match status" value="1"/>
</dbReference>
<comment type="subcellular location">
    <subcellularLocation>
        <location evidence="2">Membrane</location>
        <topology evidence="2">Multi-pass membrane protein</topology>
    </subcellularLocation>
</comment>
<dbReference type="Gene3D" id="2.30.42.10">
    <property type="match status" value="1"/>
</dbReference>
<evidence type="ECO:0000256" key="4">
    <source>
        <dbReference type="ARBA" id="ARBA00022670"/>
    </source>
</evidence>
<protein>
    <recommendedName>
        <fullName evidence="12">PDZ domain-containing protein</fullName>
    </recommendedName>
</protein>
<reference evidence="13 14" key="1">
    <citation type="journal article" date="2016" name="Nat. Commun.">
        <title>Thousands of microbial genomes shed light on interconnected biogeochemical processes in an aquifer system.</title>
        <authorList>
            <person name="Anantharaman K."/>
            <person name="Brown C.T."/>
            <person name="Hug L.A."/>
            <person name="Sharon I."/>
            <person name="Castelle C.J."/>
            <person name="Probst A.J."/>
            <person name="Thomas B.C."/>
            <person name="Singh A."/>
            <person name="Wilkins M.J."/>
            <person name="Karaoz U."/>
            <person name="Brodie E.L."/>
            <person name="Williams K.H."/>
            <person name="Hubbard S.S."/>
            <person name="Banfield J.F."/>
        </authorList>
    </citation>
    <scope>NUCLEOTIDE SEQUENCE [LARGE SCALE GENOMIC DNA]</scope>
</reference>
<evidence type="ECO:0000256" key="7">
    <source>
        <dbReference type="ARBA" id="ARBA00022833"/>
    </source>
</evidence>
<dbReference type="GO" id="GO:0004222">
    <property type="term" value="F:metalloendopeptidase activity"/>
    <property type="evidence" value="ECO:0007669"/>
    <property type="project" value="InterPro"/>
</dbReference>
<keyword evidence="7" id="KW-0862">Zinc</keyword>
<dbReference type="SMART" id="SM00228">
    <property type="entry name" value="PDZ"/>
    <property type="match status" value="1"/>
</dbReference>
<dbReference type="AlphaFoldDB" id="A0A1F4VS92"/>
<keyword evidence="4" id="KW-0645">Protease</keyword>
<organism evidence="13 14">
    <name type="scientific">candidate division WWE3 bacterium RIFCSPLOWO2_01_FULL_42_11</name>
    <dbReference type="NCBI Taxonomy" id="1802627"/>
    <lineage>
        <taxon>Bacteria</taxon>
        <taxon>Katanobacteria</taxon>
    </lineage>
</organism>
<dbReference type="GO" id="GO:0006508">
    <property type="term" value="P:proteolysis"/>
    <property type="evidence" value="ECO:0007669"/>
    <property type="project" value="UniProtKB-KW"/>
</dbReference>
<keyword evidence="9" id="KW-0482">Metalloprotease</keyword>
<evidence type="ECO:0000256" key="9">
    <source>
        <dbReference type="ARBA" id="ARBA00023049"/>
    </source>
</evidence>
<keyword evidence="10 11" id="KW-0472">Membrane</keyword>
<evidence type="ECO:0000256" key="6">
    <source>
        <dbReference type="ARBA" id="ARBA00022801"/>
    </source>
</evidence>
<keyword evidence="5 11" id="KW-0812">Transmembrane</keyword>
<feature type="transmembrane region" description="Helical" evidence="11">
    <location>
        <begin position="6"/>
        <end position="28"/>
    </location>
</feature>
<feature type="transmembrane region" description="Helical" evidence="11">
    <location>
        <begin position="321"/>
        <end position="340"/>
    </location>
</feature>
<comment type="cofactor">
    <cofactor evidence="1">
        <name>Zn(2+)</name>
        <dbReference type="ChEBI" id="CHEBI:29105"/>
    </cofactor>
</comment>
<dbReference type="PANTHER" id="PTHR42837:SF2">
    <property type="entry name" value="MEMBRANE METALLOPROTEASE ARASP2, CHLOROPLASTIC-RELATED"/>
    <property type="match status" value="1"/>
</dbReference>
<evidence type="ECO:0000256" key="8">
    <source>
        <dbReference type="ARBA" id="ARBA00022989"/>
    </source>
</evidence>
<accession>A0A1F4VS92</accession>
<evidence type="ECO:0000313" key="14">
    <source>
        <dbReference type="Proteomes" id="UP000178964"/>
    </source>
</evidence>